<evidence type="ECO:0000256" key="4">
    <source>
        <dbReference type="SAM" id="MobiDB-lite"/>
    </source>
</evidence>
<dbReference type="PANTHER" id="PTHR43537:SF53">
    <property type="entry name" value="HTH-TYPE TRANSCRIPTIONAL REPRESSOR NANR"/>
    <property type="match status" value="1"/>
</dbReference>
<dbReference type="InterPro" id="IPR011711">
    <property type="entry name" value="GntR_C"/>
</dbReference>
<dbReference type="PANTHER" id="PTHR43537">
    <property type="entry name" value="TRANSCRIPTIONAL REGULATOR, GNTR FAMILY"/>
    <property type="match status" value="1"/>
</dbReference>
<organism evidence="7">
    <name type="scientific">Cupriavidus oxalaticus</name>
    <dbReference type="NCBI Taxonomy" id="96344"/>
    <lineage>
        <taxon>Bacteria</taxon>
        <taxon>Pseudomonadati</taxon>
        <taxon>Pseudomonadota</taxon>
        <taxon>Betaproteobacteria</taxon>
        <taxon>Burkholderiales</taxon>
        <taxon>Burkholderiaceae</taxon>
        <taxon>Cupriavidus</taxon>
    </lineage>
</organism>
<dbReference type="InterPro" id="IPR036388">
    <property type="entry name" value="WH-like_DNA-bd_sf"/>
</dbReference>
<dbReference type="RefSeq" id="WP_063240216.1">
    <property type="nucleotide sequence ID" value="NZ_CP069810.1"/>
</dbReference>
<keyword evidence="8" id="KW-1185">Reference proteome</keyword>
<name>A0A375G272_9BURK</name>
<dbReference type="InterPro" id="IPR000524">
    <property type="entry name" value="Tscrpt_reg_HTH_GntR"/>
</dbReference>
<evidence type="ECO:0000313" key="8">
    <source>
        <dbReference type="Proteomes" id="UP000623307"/>
    </source>
</evidence>
<dbReference type="InterPro" id="IPR036390">
    <property type="entry name" value="WH_DNA-bd_sf"/>
</dbReference>
<evidence type="ECO:0000256" key="1">
    <source>
        <dbReference type="ARBA" id="ARBA00023015"/>
    </source>
</evidence>
<dbReference type="Proteomes" id="UP000256862">
    <property type="component" value="Chromosome CO2235"/>
</dbReference>
<keyword evidence="3" id="KW-0804">Transcription</keyword>
<dbReference type="AlphaFoldDB" id="A0A375G272"/>
<dbReference type="GeneID" id="303493206"/>
<evidence type="ECO:0000259" key="5">
    <source>
        <dbReference type="PROSITE" id="PS50949"/>
    </source>
</evidence>
<dbReference type="Proteomes" id="UP000623307">
    <property type="component" value="Chromosome 2"/>
</dbReference>
<dbReference type="OrthoDB" id="5243844at2"/>
<dbReference type="SMART" id="SM00345">
    <property type="entry name" value="HTH_GNTR"/>
    <property type="match status" value="1"/>
</dbReference>
<evidence type="ECO:0000256" key="2">
    <source>
        <dbReference type="ARBA" id="ARBA00023125"/>
    </source>
</evidence>
<sequence length="248" mass="26993">MPRTKADQPAAPALGNANENDADNARGASVEEIADRILTAIWEHRLPPGTKLVEEKLGGVFGVSRTKVRLAFGKLAHEGVLTVHPNRGTFVSSPSVAEARQVLHSRRLLEPALVRDLAGAIGPAGLKALRATTREEAQARDSNDRRAIIRLSGEFHCRLAELTGNQYLGKYMRELCSLTCLIIALYDAPGVPSCPHHEHDDIVDALEAGDGERVARLMDEHLEHVESTLRLELPAEEKVDLEAVFAAV</sequence>
<keyword evidence="2" id="KW-0238">DNA-binding</keyword>
<evidence type="ECO:0000313" key="7">
    <source>
        <dbReference type="EMBL" id="SPC14763.1"/>
    </source>
</evidence>
<dbReference type="PROSITE" id="PS50949">
    <property type="entry name" value="HTH_GNTR"/>
    <property type="match status" value="1"/>
</dbReference>
<dbReference type="InterPro" id="IPR008920">
    <property type="entry name" value="TF_FadR/GntR_C"/>
</dbReference>
<feature type="region of interest" description="Disordered" evidence="4">
    <location>
        <begin position="1"/>
        <end position="25"/>
    </location>
</feature>
<proteinExistence type="predicted"/>
<dbReference type="SUPFAM" id="SSF48008">
    <property type="entry name" value="GntR ligand-binding domain-like"/>
    <property type="match status" value="1"/>
</dbReference>
<dbReference type="EMBL" id="OGUS01000122">
    <property type="protein sequence ID" value="SPC14763.1"/>
    <property type="molecule type" value="Genomic_DNA"/>
</dbReference>
<reference evidence="7" key="1">
    <citation type="submission" date="2018-01" db="EMBL/GenBank/DDBJ databases">
        <authorList>
            <person name="Clerissi C."/>
        </authorList>
    </citation>
    <scope>NUCLEOTIDE SEQUENCE</scope>
    <source>
        <strain evidence="7">Cupriavidus oxalaticus LMG 2235</strain>
    </source>
</reference>
<dbReference type="Pfam" id="PF07729">
    <property type="entry name" value="FCD"/>
    <property type="match status" value="1"/>
</dbReference>
<dbReference type="GO" id="GO:0003700">
    <property type="term" value="F:DNA-binding transcription factor activity"/>
    <property type="evidence" value="ECO:0007669"/>
    <property type="project" value="InterPro"/>
</dbReference>
<dbReference type="Gene3D" id="1.20.120.530">
    <property type="entry name" value="GntR ligand-binding domain-like"/>
    <property type="match status" value="1"/>
</dbReference>
<dbReference type="SMART" id="SM00895">
    <property type="entry name" value="FCD"/>
    <property type="match status" value="1"/>
</dbReference>
<dbReference type="Gene3D" id="1.10.10.10">
    <property type="entry name" value="Winged helix-like DNA-binding domain superfamily/Winged helix DNA-binding domain"/>
    <property type="match status" value="1"/>
</dbReference>
<gene>
    <name evidence="7" type="ORF">CO2235_210076</name>
    <name evidence="6" type="ORF">JTE92_26895</name>
</gene>
<dbReference type="GO" id="GO:0003677">
    <property type="term" value="F:DNA binding"/>
    <property type="evidence" value="ECO:0007669"/>
    <property type="project" value="UniProtKB-KW"/>
</dbReference>
<reference evidence="6 8" key="2">
    <citation type="submission" date="2021-02" db="EMBL/GenBank/DDBJ databases">
        <title>Complete Genome Sequence of Cupriavidus oxalaticus Strain Ox1, a Soil Oxalate-Degrading Species.</title>
        <authorList>
            <person name="Palmieri F."/>
            <person name="Udriet P."/>
            <person name="Deuasquier M."/>
            <person name="Beaudoing E."/>
            <person name="Johnson S.L."/>
            <person name="Davenport K.W."/>
            <person name="Chain P.S."/>
            <person name="Bindschedler S."/>
            <person name="Junier P."/>
        </authorList>
    </citation>
    <scope>NUCLEOTIDE SEQUENCE [LARGE SCALE GENOMIC DNA]</scope>
    <source>
        <strain evidence="6 8">Ox1</strain>
    </source>
</reference>
<accession>A0A375G272</accession>
<feature type="domain" description="HTH gntR-type" evidence="5">
    <location>
        <begin position="27"/>
        <end position="94"/>
    </location>
</feature>
<dbReference type="EMBL" id="CP069812">
    <property type="protein sequence ID" value="QRQ93689.1"/>
    <property type="molecule type" value="Genomic_DNA"/>
</dbReference>
<protein>
    <submittedName>
        <fullName evidence="7">GntR family transcriptional regulator</fullName>
    </submittedName>
</protein>
<keyword evidence="1" id="KW-0805">Transcription regulation</keyword>
<dbReference type="Pfam" id="PF00392">
    <property type="entry name" value="GntR"/>
    <property type="match status" value="1"/>
</dbReference>
<dbReference type="CDD" id="cd07377">
    <property type="entry name" value="WHTH_GntR"/>
    <property type="match status" value="1"/>
</dbReference>
<dbReference type="SUPFAM" id="SSF46785">
    <property type="entry name" value="Winged helix' DNA-binding domain"/>
    <property type="match status" value="1"/>
</dbReference>
<evidence type="ECO:0000256" key="3">
    <source>
        <dbReference type="ARBA" id="ARBA00023163"/>
    </source>
</evidence>
<evidence type="ECO:0000313" key="6">
    <source>
        <dbReference type="EMBL" id="QRQ93689.1"/>
    </source>
</evidence>